<evidence type="ECO:0000256" key="3">
    <source>
        <dbReference type="ARBA" id="ARBA00022833"/>
    </source>
</evidence>
<dbReference type="PANTHER" id="PTHR46600">
    <property type="entry name" value="THAP DOMAIN-CONTAINING"/>
    <property type="match status" value="1"/>
</dbReference>
<dbReference type="GO" id="GO:0003700">
    <property type="term" value="F:DNA-binding transcription factor activity"/>
    <property type="evidence" value="ECO:0007669"/>
    <property type="project" value="TreeGrafter"/>
</dbReference>
<dbReference type="GO" id="GO:0000978">
    <property type="term" value="F:RNA polymerase II cis-regulatory region sequence-specific DNA binding"/>
    <property type="evidence" value="ECO:0007669"/>
    <property type="project" value="TreeGrafter"/>
</dbReference>
<dbReference type="GO" id="GO:0008270">
    <property type="term" value="F:zinc ion binding"/>
    <property type="evidence" value="ECO:0007669"/>
    <property type="project" value="UniProtKB-KW"/>
</dbReference>
<dbReference type="EMBL" id="BMAT01000087">
    <property type="protein sequence ID" value="GFR59372.1"/>
    <property type="molecule type" value="Genomic_DNA"/>
</dbReference>
<sequence length="133" mass="15430">MEKTRRRSKYCCAINCSNNSATSIDPRTHKSVRFHRFPDPDKERERCSRWIVNLRRSDLNLSNVKHKVVCSLHFETTAYNCPEEIATSRLLPASVPTLINCPNPPPSMTPKRPPPKNRHVSEFHHLYCRFGNS</sequence>
<dbReference type="InterPro" id="IPR006612">
    <property type="entry name" value="THAP_Znf"/>
</dbReference>
<dbReference type="SMART" id="SM00692">
    <property type="entry name" value="DM3"/>
    <property type="match status" value="1"/>
</dbReference>
<evidence type="ECO:0000256" key="2">
    <source>
        <dbReference type="ARBA" id="ARBA00022771"/>
    </source>
</evidence>
<protein>
    <submittedName>
        <fullName evidence="7">THAP domain-containing protein 4</fullName>
    </submittedName>
</protein>
<keyword evidence="4 5" id="KW-0238">DNA-binding</keyword>
<evidence type="ECO:0000259" key="6">
    <source>
        <dbReference type="PROSITE" id="PS50950"/>
    </source>
</evidence>
<dbReference type="PANTHER" id="PTHR46600:SF2">
    <property type="entry name" value="THAP DOMAIN-CONTAINING PROTEIN 1"/>
    <property type="match status" value="1"/>
</dbReference>
<reference evidence="7 8" key="1">
    <citation type="journal article" date="2021" name="Elife">
        <title>Chloroplast acquisition without the gene transfer in kleptoplastic sea slugs, Plakobranchus ocellatus.</title>
        <authorList>
            <person name="Maeda T."/>
            <person name="Takahashi S."/>
            <person name="Yoshida T."/>
            <person name="Shimamura S."/>
            <person name="Takaki Y."/>
            <person name="Nagai Y."/>
            <person name="Toyoda A."/>
            <person name="Suzuki Y."/>
            <person name="Arimoto A."/>
            <person name="Ishii H."/>
            <person name="Satoh N."/>
            <person name="Nishiyama T."/>
            <person name="Hasebe M."/>
            <person name="Maruyama T."/>
            <person name="Minagawa J."/>
            <person name="Obokata J."/>
            <person name="Shigenobu S."/>
        </authorList>
    </citation>
    <scope>NUCLEOTIDE SEQUENCE [LARGE SCALE GENOMIC DNA]</scope>
</reference>
<evidence type="ECO:0000313" key="8">
    <source>
        <dbReference type="Proteomes" id="UP000762676"/>
    </source>
</evidence>
<accession>A0AAV4EFF5</accession>
<dbReference type="InterPro" id="IPR026516">
    <property type="entry name" value="THAP1/10"/>
</dbReference>
<gene>
    <name evidence="7" type="ORF">ElyMa_000052900</name>
</gene>
<dbReference type="GO" id="GO:0005634">
    <property type="term" value="C:nucleus"/>
    <property type="evidence" value="ECO:0007669"/>
    <property type="project" value="TreeGrafter"/>
</dbReference>
<evidence type="ECO:0000256" key="5">
    <source>
        <dbReference type="PROSITE-ProRule" id="PRU00309"/>
    </source>
</evidence>
<evidence type="ECO:0000256" key="1">
    <source>
        <dbReference type="ARBA" id="ARBA00022723"/>
    </source>
</evidence>
<dbReference type="Pfam" id="PF05485">
    <property type="entry name" value="THAP"/>
    <property type="match status" value="1"/>
</dbReference>
<evidence type="ECO:0000256" key="4">
    <source>
        <dbReference type="ARBA" id="ARBA00023125"/>
    </source>
</evidence>
<dbReference type="Proteomes" id="UP000762676">
    <property type="component" value="Unassembled WGS sequence"/>
</dbReference>
<dbReference type="SUPFAM" id="SSF57716">
    <property type="entry name" value="Glucocorticoid receptor-like (DNA-binding domain)"/>
    <property type="match status" value="1"/>
</dbReference>
<evidence type="ECO:0000313" key="7">
    <source>
        <dbReference type="EMBL" id="GFR59372.1"/>
    </source>
</evidence>
<feature type="domain" description="THAP-type" evidence="6">
    <location>
        <begin position="7"/>
        <end position="99"/>
    </location>
</feature>
<dbReference type="GO" id="GO:0006357">
    <property type="term" value="P:regulation of transcription by RNA polymerase II"/>
    <property type="evidence" value="ECO:0007669"/>
    <property type="project" value="TreeGrafter"/>
</dbReference>
<keyword evidence="8" id="KW-1185">Reference proteome</keyword>
<dbReference type="SMART" id="SM00980">
    <property type="entry name" value="THAP"/>
    <property type="match status" value="1"/>
</dbReference>
<comment type="caution">
    <text evidence="7">The sequence shown here is derived from an EMBL/GenBank/DDBJ whole genome shotgun (WGS) entry which is preliminary data.</text>
</comment>
<name>A0AAV4EFF5_9GAST</name>
<keyword evidence="2 5" id="KW-0863">Zinc-finger</keyword>
<dbReference type="AlphaFoldDB" id="A0AAV4EFF5"/>
<proteinExistence type="predicted"/>
<keyword evidence="1" id="KW-0479">Metal-binding</keyword>
<dbReference type="PROSITE" id="PS50950">
    <property type="entry name" value="ZF_THAP"/>
    <property type="match status" value="1"/>
</dbReference>
<keyword evidence="3" id="KW-0862">Zinc</keyword>
<organism evidence="7 8">
    <name type="scientific">Elysia marginata</name>
    <dbReference type="NCBI Taxonomy" id="1093978"/>
    <lineage>
        <taxon>Eukaryota</taxon>
        <taxon>Metazoa</taxon>
        <taxon>Spiralia</taxon>
        <taxon>Lophotrochozoa</taxon>
        <taxon>Mollusca</taxon>
        <taxon>Gastropoda</taxon>
        <taxon>Heterobranchia</taxon>
        <taxon>Euthyneura</taxon>
        <taxon>Panpulmonata</taxon>
        <taxon>Sacoglossa</taxon>
        <taxon>Placobranchoidea</taxon>
        <taxon>Plakobranchidae</taxon>
        <taxon>Elysia</taxon>
    </lineage>
</organism>